<feature type="transmembrane region" description="Helical" evidence="1">
    <location>
        <begin position="170"/>
        <end position="193"/>
    </location>
</feature>
<keyword evidence="2" id="KW-1185">Reference proteome</keyword>
<sequence>MMDFQSVNLLNMRINLISGNLFPMTTDNSRFPVGWRIYSAVTWLITLAIITGFCFGFFMVSKEKAINEGMIAIVFIIEIFFMIARIHSHRDLIVQLIQDINDILRVQDETMRRVVMASLKLMYSPFKYYWVSSVTTTLIWIGMPLTAAFKKSIFFYEDFRLPFAISKQPFSTKIFLSGGLLLMLCSVAISLHLGKT</sequence>
<feature type="transmembrane region" description="Helical" evidence="1">
    <location>
        <begin position="128"/>
        <end position="149"/>
    </location>
</feature>
<dbReference type="AlphaFoldDB" id="A0A6J1Q586"/>
<keyword evidence="1" id="KW-1133">Transmembrane helix</keyword>
<keyword evidence="1" id="KW-0812">Transmembrane</keyword>
<keyword evidence="1" id="KW-0472">Membrane</keyword>
<evidence type="ECO:0000313" key="2">
    <source>
        <dbReference type="Proteomes" id="UP000504618"/>
    </source>
</evidence>
<dbReference type="Proteomes" id="UP000504618">
    <property type="component" value="Unplaced"/>
</dbReference>
<dbReference type="RefSeq" id="XP_024876080.1">
    <property type="nucleotide sequence ID" value="XM_025020312.1"/>
</dbReference>
<feature type="transmembrane region" description="Helical" evidence="1">
    <location>
        <begin position="37"/>
        <end position="58"/>
    </location>
</feature>
<protein>
    <submittedName>
        <fullName evidence="3">Uncharacterized protein LOC112457331</fullName>
    </submittedName>
</protein>
<proteinExistence type="predicted"/>
<dbReference type="GeneID" id="112457331"/>
<evidence type="ECO:0000256" key="1">
    <source>
        <dbReference type="SAM" id="Phobius"/>
    </source>
</evidence>
<accession>A0A6J1Q586</accession>
<reference evidence="3" key="1">
    <citation type="submission" date="2025-08" db="UniProtKB">
        <authorList>
            <consortium name="RefSeq"/>
        </authorList>
    </citation>
    <scope>IDENTIFICATION</scope>
    <source>
        <tissue evidence="3">Whole body</tissue>
    </source>
</reference>
<organism evidence="2 3">
    <name type="scientific">Temnothorax curvispinosus</name>
    <dbReference type="NCBI Taxonomy" id="300111"/>
    <lineage>
        <taxon>Eukaryota</taxon>
        <taxon>Metazoa</taxon>
        <taxon>Ecdysozoa</taxon>
        <taxon>Arthropoda</taxon>
        <taxon>Hexapoda</taxon>
        <taxon>Insecta</taxon>
        <taxon>Pterygota</taxon>
        <taxon>Neoptera</taxon>
        <taxon>Endopterygota</taxon>
        <taxon>Hymenoptera</taxon>
        <taxon>Apocrita</taxon>
        <taxon>Aculeata</taxon>
        <taxon>Formicoidea</taxon>
        <taxon>Formicidae</taxon>
        <taxon>Myrmicinae</taxon>
        <taxon>Temnothorax</taxon>
    </lineage>
</organism>
<gene>
    <name evidence="3" type="primary">LOC112457331</name>
</gene>
<feature type="transmembrane region" description="Helical" evidence="1">
    <location>
        <begin position="70"/>
        <end position="87"/>
    </location>
</feature>
<evidence type="ECO:0000313" key="3">
    <source>
        <dbReference type="RefSeq" id="XP_024876080.1"/>
    </source>
</evidence>
<name>A0A6J1Q586_9HYME</name>
<dbReference type="OrthoDB" id="7550185at2759"/>